<dbReference type="KEGG" id="samy:DB32_003527"/>
<evidence type="ECO:0000313" key="4">
    <source>
        <dbReference type="Proteomes" id="UP000034883"/>
    </source>
</evidence>
<dbReference type="GO" id="GO:0006508">
    <property type="term" value="P:proteolysis"/>
    <property type="evidence" value="ECO:0007669"/>
    <property type="project" value="UniProtKB-KW"/>
</dbReference>
<dbReference type="AlphaFoldDB" id="A0A0F6YJQ7"/>
<dbReference type="STRING" id="927083.DB32_003527"/>
<dbReference type="Pfam" id="PF02517">
    <property type="entry name" value="Rce1-like"/>
    <property type="match status" value="1"/>
</dbReference>
<feature type="transmembrane region" description="Helical" evidence="1">
    <location>
        <begin position="99"/>
        <end position="122"/>
    </location>
</feature>
<name>A0A0F6YJQ7_9BACT</name>
<feature type="domain" description="CAAX prenyl protease 2/Lysostaphin resistance protein A-like" evidence="2">
    <location>
        <begin position="144"/>
        <end position="241"/>
    </location>
</feature>
<dbReference type="Proteomes" id="UP000034883">
    <property type="component" value="Chromosome"/>
</dbReference>
<keyword evidence="3" id="KW-0378">Hydrolase</keyword>
<sequence length="327" mass="34615">MLARVSFLARAAWPIWNAEERRFRALVRLAIFAVLVLVVLFATSMLGSWLGGSLGARAVGFSAQVLGVIAVGAFCAWALDRRPIRDIGLSPRRGYLVDVLFGVVLGAICMGAIAGLELALGWGAYALRHETDDALVAAAPAFGSTLTVFVAVALIEEVVFRGYPVPNLREMLPRAVRPDVAITIAVVISSLVFGVAHAMNPNASVIATAYIAFGGLFLVLGLVVQGDLAIPIGAHLGWNLFQNLFGMQVSGQTWLDEGAILRRDELGPDVATGGAFGPEAGLEGLGAMMLGIVLTLAWLRVRGGPLRIHPTWVSGRVTVATSTRKTH</sequence>
<organism evidence="3 4">
    <name type="scientific">Sandaracinus amylolyticus</name>
    <dbReference type="NCBI Taxonomy" id="927083"/>
    <lineage>
        <taxon>Bacteria</taxon>
        <taxon>Pseudomonadati</taxon>
        <taxon>Myxococcota</taxon>
        <taxon>Polyangia</taxon>
        <taxon>Polyangiales</taxon>
        <taxon>Sandaracinaceae</taxon>
        <taxon>Sandaracinus</taxon>
    </lineage>
</organism>
<evidence type="ECO:0000256" key="1">
    <source>
        <dbReference type="SAM" id="Phobius"/>
    </source>
</evidence>
<feature type="transmembrane region" description="Helical" evidence="1">
    <location>
        <begin position="180"/>
        <end position="199"/>
    </location>
</feature>
<dbReference type="PANTHER" id="PTHR39430">
    <property type="entry name" value="MEMBRANE-ASSOCIATED PROTEASE-RELATED"/>
    <property type="match status" value="1"/>
</dbReference>
<dbReference type="GO" id="GO:0004175">
    <property type="term" value="F:endopeptidase activity"/>
    <property type="evidence" value="ECO:0007669"/>
    <property type="project" value="UniProtKB-ARBA"/>
</dbReference>
<feature type="transmembrane region" description="Helical" evidence="1">
    <location>
        <begin position="205"/>
        <end position="224"/>
    </location>
</feature>
<evidence type="ECO:0000313" key="3">
    <source>
        <dbReference type="EMBL" id="AKF06378.1"/>
    </source>
</evidence>
<dbReference type="PANTHER" id="PTHR39430:SF1">
    <property type="entry name" value="PROTEASE"/>
    <property type="match status" value="1"/>
</dbReference>
<keyword evidence="1" id="KW-0812">Transmembrane</keyword>
<keyword evidence="4" id="KW-1185">Reference proteome</keyword>
<evidence type="ECO:0000259" key="2">
    <source>
        <dbReference type="Pfam" id="PF02517"/>
    </source>
</evidence>
<dbReference type="GO" id="GO:0080120">
    <property type="term" value="P:CAAX-box protein maturation"/>
    <property type="evidence" value="ECO:0007669"/>
    <property type="project" value="UniProtKB-ARBA"/>
</dbReference>
<keyword evidence="3" id="KW-0645">Protease</keyword>
<feature type="transmembrane region" description="Helical" evidence="1">
    <location>
        <begin position="25"/>
        <end position="46"/>
    </location>
</feature>
<keyword evidence="1" id="KW-0472">Membrane</keyword>
<dbReference type="InterPro" id="IPR003675">
    <property type="entry name" value="Rce1/LyrA-like_dom"/>
</dbReference>
<gene>
    <name evidence="3" type="ORF">DB32_003527</name>
</gene>
<dbReference type="OrthoDB" id="5506556at2"/>
<dbReference type="EMBL" id="CP011125">
    <property type="protein sequence ID" value="AKF06378.1"/>
    <property type="molecule type" value="Genomic_DNA"/>
</dbReference>
<feature type="transmembrane region" description="Helical" evidence="1">
    <location>
        <begin position="134"/>
        <end position="159"/>
    </location>
</feature>
<protein>
    <submittedName>
        <fullName evidence="3">Putative metal-dependent membrane protease</fullName>
    </submittedName>
</protein>
<accession>A0A0F6YJQ7</accession>
<keyword evidence="1" id="KW-1133">Transmembrane helix</keyword>
<proteinExistence type="predicted"/>
<reference evidence="3 4" key="1">
    <citation type="submission" date="2015-03" db="EMBL/GenBank/DDBJ databases">
        <title>Genome assembly of Sandaracinus amylolyticus DSM 53668.</title>
        <authorList>
            <person name="Sharma G."/>
            <person name="Subramanian S."/>
        </authorList>
    </citation>
    <scope>NUCLEOTIDE SEQUENCE [LARGE SCALE GENOMIC DNA]</scope>
    <source>
        <strain evidence="3 4">DSM 53668</strain>
    </source>
</reference>
<feature type="transmembrane region" description="Helical" evidence="1">
    <location>
        <begin position="58"/>
        <end position="79"/>
    </location>
</feature>